<reference evidence="1" key="1">
    <citation type="journal article" date="2019" name="bioRxiv">
        <title>The Genome of the Zebra Mussel, Dreissena polymorpha: A Resource for Invasive Species Research.</title>
        <authorList>
            <person name="McCartney M.A."/>
            <person name="Auch B."/>
            <person name="Kono T."/>
            <person name="Mallez S."/>
            <person name="Zhang Y."/>
            <person name="Obille A."/>
            <person name="Becker A."/>
            <person name="Abrahante J.E."/>
            <person name="Garbe J."/>
            <person name="Badalamenti J.P."/>
            <person name="Herman A."/>
            <person name="Mangelson H."/>
            <person name="Liachko I."/>
            <person name="Sullivan S."/>
            <person name="Sone E.D."/>
            <person name="Koren S."/>
            <person name="Silverstein K.A.T."/>
            <person name="Beckman K.B."/>
            <person name="Gohl D.M."/>
        </authorList>
    </citation>
    <scope>NUCLEOTIDE SEQUENCE</scope>
    <source>
        <strain evidence="1">Duluth1</strain>
        <tissue evidence="1">Whole animal</tissue>
    </source>
</reference>
<keyword evidence="2" id="KW-1185">Reference proteome</keyword>
<dbReference type="EMBL" id="JAIWYP010000015">
    <property type="protein sequence ID" value="KAH3701119.1"/>
    <property type="molecule type" value="Genomic_DNA"/>
</dbReference>
<name>A0A9D4BM45_DREPO</name>
<dbReference type="Proteomes" id="UP000828390">
    <property type="component" value="Unassembled WGS sequence"/>
</dbReference>
<organism evidence="1 2">
    <name type="scientific">Dreissena polymorpha</name>
    <name type="common">Zebra mussel</name>
    <name type="synonym">Mytilus polymorpha</name>
    <dbReference type="NCBI Taxonomy" id="45954"/>
    <lineage>
        <taxon>Eukaryota</taxon>
        <taxon>Metazoa</taxon>
        <taxon>Spiralia</taxon>
        <taxon>Lophotrochozoa</taxon>
        <taxon>Mollusca</taxon>
        <taxon>Bivalvia</taxon>
        <taxon>Autobranchia</taxon>
        <taxon>Heteroconchia</taxon>
        <taxon>Euheterodonta</taxon>
        <taxon>Imparidentia</taxon>
        <taxon>Neoheterodontei</taxon>
        <taxon>Myida</taxon>
        <taxon>Dreissenoidea</taxon>
        <taxon>Dreissenidae</taxon>
        <taxon>Dreissena</taxon>
    </lineage>
</organism>
<gene>
    <name evidence="1" type="ORF">DPMN_076103</name>
</gene>
<reference evidence="1" key="2">
    <citation type="submission" date="2020-11" db="EMBL/GenBank/DDBJ databases">
        <authorList>
            <person name="McCartney M.A."/>
            <person name="Auch B."/>
            <person name="Kono T."/>
            <person name="Mallez S."/>
            <person name="Becker A."/>
            <person name="Gohl D.M."/>
            <person name="Silverstein K.A.T."/>
            <person name="Koren S."/>
            <person name="Bechman K.B."/>
            <person name="Herman A."/>
            <person name="Abrahante J.E."/>
            <person name="Garbe J."/>
        </authorList>
    </citation>
    <scope>NUCLEOTIDE SEQUENCE</scope>
    <source>
        <strain evidence="1">Duluth1</strain>
        <tissue evidence="1">Whole animal</tissue>
    </source>
</reference>
<evidence type="ECO:0000313" key="2">
    <source>
        <dbReference type="Proteomes" id="UP000828390"/>
    </source>
</evidence>
<sequence length="114" mass="13250">MDAANKPSHQYFVDLIKEQTVNVAAKYLLEIGCKASFNTVHKDLSRMYQKFQHLNKIKHRVKGKNNLDKFRNDLYQFPDTITDMIDDCPTSSQFASTSEAVVYKSDSWHQKCPF</sequence>
<evidence type="ECO:0000313" key="1">
    <source>
        <dbReference type="EMBL" id="KAH3701119.1"/>
    </source>
</evidence>
<proteinExistence type="predicted"/>
<dbReference type="AlphaFoldDB" id="A0A9D4BM45"/>
<comment type="caution">
    <text evidence="1">The sequence shown here is derived from an EMBL/GenBank/DDBJ whole genome shotgun (WGS) entry which is preliminary data.</text>
</comment>
<accession>A0A9D4BM45</accession>
<protein>
    <submittedName>
        <fullName evidence="1">Uncharacterized protein</fullName>
    </submittedName>
</protein>